<sequence length="567" mass="61781">MTDVDRAGQRTDVTGPPPDVPPTVPPSLEEPHSLDASKETLEDYTLRFAPRSYRRWGTGVVATSALGGIAYLADFAIGANIGIAHGTTNALWGIAIAAVIIFVTGFPLAYYAARYNIDLDLITRGSGFGYYGSVLTNVIFATFTFIFFALEGSIMAQGLELGLGIPLWLGYAISTLMVIPLVIYGMKALAKLQVWTTPLWLVLFVIPMVYLLVSHPDSVETFFAYQGADGDGAPSFASMMLAAGVCLSLMAQIAEQIDYLRFMPPRTDANRRSWWRAVILAGPGWVIFGAVKQIVGLFVAVYIIARLTPDASATANEPVHQFLTVYEQFLPDWAAMTLAVILVVISQIKINVTNAYSGSLAWTNSFTRVTKHYPGRLVFVLFNLAVALLLMELNMFSVLNTILGFYANCAMAWVVTVAADIVINKGLLKISPTVPEFRRGMLYAFNPVGFVSVILSAGLSIAVFFGLFGSGIQPFSPIVAIVLALVLTPLIAVVTKGRYYLRRTDDGIDLPMFDADGNPSGEHLTCHVCRVDYERPDMVRCQTHDAYVCSLDLSTDKVGDHVLPAQH</sequence>
<dbReference type="Gene3D" id="1.10.4160.10">
    <property type="entry name" value="Hydantoin permease"/>
    <property type="match status" value="1"/>
</dbReference>
<feature type="region of interest" description="Disordered" evidence="1">
    <location>
        <begin position="1"/>
        <end position="34"/>
    </location>
</feature>
<keyword evidence="2" id="KW-0812">Transmembrane</keyword>
<name>A0A4U6QA57_9ACTN</name>
<dbReference type="Proteomes" id="UP000306985">
    <property type="component" value="Unassembled WGS sequence"/>
</dbReference>
<feature type="transmembrane region" description="Helical" evidence="2">
    <location>
        <begin position="192"/>
        <end position="213"/>
    </location>
</feature>
<evidence type="ECO:0000256" key="2">
    <source>
        <dbReference type="SAM" id="Phobius"/>
    </source>
</evidence>
<dbReference type="InterPro" id="IPR030191">
    <property type="entry name" value="CodB"/>
</dbReference>
<accession>A0A4U6QA57</accession>
<dbReference type="GO" id="GO:0015209">
    <property type="term" value="F:cytosine transmembrane transporter activity"/>
    <property type="evidence" value="ECO:0007669"/>
    <property type="project" value="InterPro"/>
</dbReference>
<dbReference type="OrthoDB" id="9810730at2"/>
<dbReference type="EMBL" id="SZZH01000006">
    <property type="protein sequence ID" value="TKV56796.1"/>
    <property type="molecule type" value="Genomic_DNA"/>
</dbReference>
<dbReference type="PANTHER" id="PTHR30569:SF0">
    <property type="entry name" value="CYTOSINE PERMEASE"/>
    <property type="match status" value="1"/>
</dbReference>
<feature type="transmembrane region" description="Helical" evidence="2">
    <location>
        <begin position="90"/>
        <end position="113"/>
    </location>
</feature>
<feature type="transmembrane region" description="Helical" evidence="2">
    <location>
        <begin position="373"/>
        <end position="391"/>
    </location>
</feature>
<protein>
    <recommendedName>
        <fullName evidence="5">Allantoin permease</fullName>
    </recommendedName>
</protein>
<dbReference type="PANTHER" id="PTHR30569">
    <property type="entry name" value="CYTOSINE TRANSPORTER CODB"/>
    <property type="match status" value="1"/>
</dbReference>
<reference evidence="3 4" key="1">
    <citation type="submission" date="2019-05" db="EMBL/GenBank/DDBJ databases">
        <title>Nakamurella sp. N5BH11, whole genome shotgun sequence.</title>
        <authorList>
            <person name="Tuo L."/>
        </authorList>
    </citation>
    <scope>NUCLEOTIDE SEQUENCE [LARGE SCALE GENOMIC DNA]</scope>
    <source>
        <strain evidence="3 4">N5BH11</strain>
    </source>
</reference>
<gene>
    <name evidence="3" type="ORF">FDO65_18280</name>
</gene>
<feature type="transmembrane region" description="Helical" evidence="2">
    <location>
        <begin position="134"/>
        <end position="156"/>
    </location>
</feature>
<dbReference type="RefSeq" id="WP_137451183.1">
    <property type="nucleotide sequence ID" value="NZ_SZZH01000006.1"/>
</dbReference>
<feature type="transmembrane region" description="Helical" evidence="2">
    <location>
        <begin position="444"/>
        <end position="468"/>
    </location>
</feature>
<feature type="transmembrane region" description="Helical" evidence="2">
    <location>
        <begin position="274"/>
        <end position="305"/>
    </location>
</feature>
<feature type="transmembrane region" description="Helical" evidence="2">
    <location>
        <begin position="403"/>
        <end position="423"/>
    </location>
</feature>
<feature type="transmembrane region" description="Helical" evidence="2">
    <location>
        <begin position="474"/>
        <end position="494"/>
    </location>
</feature>
<evidence type="ECO:0000313" key="3">
    <source>
        <dbReference type="EMBL" id="TKV56796.1"/>
    </source>
</evidence>
<dbReference type="GO" id="GO:0005886">
    <property type="term" value="C:plasma membrane"/>
    <property type="evidence" value="ECO:0007669"/>
    <property type="project" value="TreeGrafter"/>
</dbReference>
<keyword evidence="4" id="KW-1185">Reference proteome</keyword>
<keyword evidence="2" id="KW-1133">Transmembrane helix</keyword>
<feature type="compositionally biased region" description="Pro residues" evidence="1">
    <location>
        <begin position="15"/>
        <end position="25"/>
    </location>
</feature>
<feature type="transmembrane region" description="Helical" evidence="2">
    <location>
        <begin position="168"/>
        <end position="185"/>
    </location>
</feature>
<feature type="transmembrane region" description="Helical" evidence="2">
    <location>
        <begin position="233"/>
        <end position="253"/>
    </location>
</feature>
<evidence type="ECO:0000256" key="1">
    <source>
        <dbReference type="SAM" id="MobiDB-lite"/>
    </source>
</evidence>
<evidence type="ECO:0008006" key="5">
    <source>
        <dbReference type="Google" id="ProtNLM"/>
    </source>
</evidence>
<feature type="transmembrane region" description="Helical" evidence="2">
    <location>
        <begin position="333"/>
        <end position="352"/>
    </location>
</feature>
<proteinExistence type="predicted"/>
<evidence type="ECO:0000313" key="4">
    <source>
        <dbReference type="Proteomes" id="UP000306985"/>
    </source>
</evidence>
<organism evidence="3 4">
    <name type="scientific">Nakamurella flava</name>
    <dbReference type="NCBI Taxonomy" id="2576308"/>
    <lineage>
        <taxon>Bacteria</taxon>
        <taxon>Bacillati</taxon>
        <taxon>Actinomycetota</taxon>
        <taxon>Actinomycetes</taxon>
        <taxon>Nakamurellales</taxon>
        <taxon>Nakamurellaceae</taxon>
        <taxon>Nakamurella</taxon>
    </lineage>
</organism>
<dbReference type="AlphaFoldDB" id="A0A4U6QA57"/>
<keyword evidence="2" id="KW-0472">Membrane</keyword>
<comment type="caution">
    <text evidence="3">The sequence shown here is derived from an EMBL/GenBank/DDBJ whole genome shotgun (WGS) entry which is preliminary data.</text>
</comment>
<feature type="transmembrane region" description="Helical" evidence="2">
    <location>
        <begin position="56"/>
        <end position="78"/>
    </location>
</feature>